<organism evidence="2">
    <name type="scientific">marine sediment metagenome</name>
    <dbReference type="NCBI Taxonomy" id="412755"/>
    <lineage>
        <taxon>unclassified sequences</taxon>
        <taxon>metagenomes</taxon>
        <taxon>ecological metagenomes</taxon>
    </lineage>
</organism>
<name>A0A0F9HF84_9ZZZZ</name>
<dbReference type="EMBL" id="LAZR01017095">
    <property type="protein sequence ID" value="KKM01817.1"/>
    <property type="molecule type" value="Genomic_DNA"/>
</dbReference>
<keyword evidence="1" id="KW-0812">Transmembrane</keyword>
<feature type="transmembrane region" description="Helical" evidence="1">
    <location>
        <begin position="6"/>
        <end position="25"/>
    </location>
</feature>
<keyword evidence="1" id="KW-0472">Membrane</keyword>
<sequence>MEIVAIGGAIALAGAISGWIAAFMVQRQKGKEEIRAVLAETQRDGLD</sequence>
<feature type="non-terminal residue" evidence="2">
    <location>
        <position position="47"/>
    </location>
</feature>
<proteinExistence type="predicted"/>
<reference evidence="2" key="1">
    <citation type="journal article" date="2015" name="Nature">
        <title>Complex archaea that bridge the gap between prokaryotes and eukaryotes.</title>
        <authorList>
            <person name="Spang A."/>
            <person name="Saw J.H."/>
            <person name="Jorgensen S.L."/>
            <person name="Zaremba-Niedzwiedzka K."/>
            <person name="Martijn J."/>
            <person name="Lind A.E."/>
            <person name="van Eijk R."/>
            <person name="Schleper C."/>
            <person name="Guy L."/>
            <person name="Ettema T.J."/>
        </authorList>
    </citation>
    <scope>NUCLEOTIDE SEQUENCE</scope>
</reference>
<dbReference type="AlphaFoldDB" id="A0A0F9HF84"/>
<evidence type="ECO:0000256" key="1">
    <source>
        <dbReference type="SAM" id="Phobius"/>
    </source>
</evidence>
<gene>
    <name evidence="2" type="ORF">LCGC14_1790680</name>
</gene>
<keyword evidence="1" id="KW-1133">Transmembrane helix</keyword>
<evidence type="ECO:0000313" key="2">
    <source>
        <dbReference type="EMBL" id="KKM01817.1"/>
    </source>
</evidence>
<comment type="caution">
    <text evidence="2">The sequence shown here is derived from an EMBL/GenBank/DDBJ whole genome shotgun (WGS) entry which is preliminary data.</text>
</comment>
<accession>A0A0F9HF84</accession>
<protein>
    <submittedName>
        <fullName evidence="2">Uncharacterized protein</fullName>
    </submittedName>
</protein>